<evidence type="ECO:0000256" key="1">
    <source>
        <dbReference type="ARBA" id="ARBA00022741"/>
    </source>
</evidence>
<dbReference type="Gene3D" id="2.60.200.20">
    <property type="match status" value="1"/>
</dbReference>
<reference evidence="6 7" key="1">
    <citation type="submission" date="2023-09" db="EMBL/GenBank/DDBJ databases">
        <title>Demequina sp. a novel bacteria isolated from Capsicum annuum.</title>
        <authorList>
            <person name="Humaira Z."/>
            <person name="Lee J."/>
            <person name="Cho D."/>
        </authorList>
    </citation>
    <scope>NUCLEOTIDE SEQUENCE [LARGE SCALE GENOMIC DNA]</scope>
    <source>
        <strain evidence="6 7">OYTSA14</strain>
    </source>
</reference>
<dbReference type="InterPro" id="IPR003593">
    <property type="entry name" value="AAA+_ATPase"/>
</dbReference>
<keyword evidence="1 3" id="KW-0547">Nucleotide-binding</keyword>
<evidence type="ECO:0000256" key="2">
    <source>
        <dbReference type="ARBA" id="ARBA00022840"/>
    </source>
</evidence>
<proteinExistence type="predicted"/>
<dbReference type="SUPFAM" id="SSF49879">
    <property type="entry name" value="SMAD/FHA domain"/>
    <property type="match status" value="1"/>
</dbReference>
<dbReference type="PROSITE" id="PS50901">
    <property type="entry name" value="FTSK"/>
    <property type="match status" value="2"/>
</dbReference>
<dbReference type="InterPro" id="IPR027417">
    <property type="entry name" value="P-loop_NTPase"/>
</dbReference>
<dbReference type="Gene3D" id="3.40.50.300">
    <property type="entry name" value="P-loop containing nucleotide triphosphate hydrolases"/>
    <property type="match status" value="4"/>
</dbReference>
<feature type="binding site" evidence="3">
    <location>
        <begin position="994"/>
        <end position="1001"/>
    </location>
    <ligand>
        <name>ATP</name>
        <dbReference type="ChEBI" id="CHEBI:30616"/>
    </ligand>
</feature>
<feature type="compositionally biased region" description="Pro residues" evidence="4">
    <location>
        <begin position="210"/>
        <end position="227"/>
    </location>
</feature>
<organism evidence="6 7">
    <name type="scientific">Demequina capsici</name>
    <dbReference type="NCBI Taxonomy" id="3075620"/>
    <lineage>
        <taxon>Bacteria</taxon>
        <taxon>Bacillati</taxon>
        <taxon>Actinomycetota</taxon>
        <taxon>Actinomycetes</taxon>
        <taxon>Micrococcales</taxon>
        <taxon>Demequinaceae</taxon>
        <taxon>Demequina</taxon>
    </lineage>
</organism>
<dbReference type="InterPro" id="IPR002543">
    <property type="entry name" value="FtsK_dom"/>
</dbReference>
<evidence type="ECO:0000313" key="7">
    <source>
        <dbReference type="Proteomes" id="UP001304125"/>
    </source>
</evidence>
<dbReference type="EMBL" id="CP134879">
    <property type="protein sequence ID" value="WNM24118.1"/>
    <property type="molecule type" value="Genomic_DNA"/>
</dbReference>
<dbReference type="SUPFAM" id="SSF52540">
    <property type="entry name" value="P-loop containing nucleoside triphosphate hydrolases"/>
    <property type="match status" value="2"/>
</dbReference>
<keyword evidence="2 3" id="KW-0067">ATP-binding</keyword>
<name>A0AA96J7K7_9MICO</name>
<dbReference type="SMART" id="SM00382">
    <property type="entry name" value="AAA"/>
    <property type="match status" value="2"/>
</dbReference>
<dbReference type="InterPro" id="IPR008984">
    <property type="entry name" value="SMAD_FHA_dom_sf"/>
</dbReference>
<feature type="domain" description="FtsK" evidence="5">
    <location>
        <begin position="655"/>
        <end position="842"/>
    </location>
</feature>
<feature type="binding site" evidence="3">
    <location>
        <begin position="673"/>
        <end position="680"/>
    </location>
    <ligand>
        <name>ATP</name>
        <dbReference type="ChEBI" id="CHEBI:30616"/>
    </ligand>
</feature>
<dbReference type="Proteomes" id="UP001304125">
    <property type="component" value="Chromosome"/>
</dbReference>
<feature type="domain" description="FtsK" evidence="5">
    <location>
        <begin position="977"/>
        <end position="1156"/>
    </location>
</feature>
<keyword evidence="7" id="KW-1185">Reference proteome</keyword>
<dbReference type="GO" id="GO:0003677">
    <property type="term" value="F:DNA binding"/>
    <property type="evidence" value="ECO:0007669"/>
    <property type="project" value="InterPro"/>
</dbReference>
<evidence type="ECO:0000256" key="4">
    <source>
        <dbReference type="SAM" id="MobiDB-lite"/>
    </source>
</evidence>
<evidence type="ECO:0000313" key="6">
    <source>
        <dbReference type="EMBL" id="WNM24118.1"/>
    </source>
</evidence>
<dbReference type="InterPro" id="IPR032030">
    <property type="entry name" value="YscD_cytoplasmic_dom"/>
</dbReference>
<dbReference type="Pfam" id="PF01580">
    <property type="entry name" value="FtsK_SpoIIIE"/>
    <property type="match status" value="2"/>
</dbReference>
<evidence type="ECO:0000256" key="3">
    <source>
        <dbReference type="PROSITE-ProRule" id="PRU00289"/>
    </source>
</evidence>
<sequence>MNLLLTLQGAAGPRHVEVTLPDGATAADLAERLAPGCGLAADAGPLTLKFLPVSGGIVQGWCALAPEADLRTAGLRSGDHVELLDASAHSSGADVAAVVVAVDGPDAGAVFPLRAGANLVGRDDAAAVRLTDPLVALRHVAIHVGAAVEVVDLGSTGGVVVGGTPATRAPFRPGETLAIGATALRLGDDVVSAGAEADPDQDVVTASPRVLPPLPDAPVDLPQPPAEPEPRRMPRAALLAPALMGLAMYAVTGRALSLVFVVMSPLMMVGGVLDARWERRRRLAALCATFDAEADEAERRLVAREPDERAALEARYPTTVAAGRGLEQRDPMLWSRRPEHTEFLTVRLGTGSVAATAPPEALHGSEGVASARERHAALTARFSTLSDAPIVASLGECGSLGIGGAEADSVARALLLQLAATHSPLDCALVVAGADPGAWQWAQWLPHTAAARTLLGRPAVATGRAVAGLVDALEDLVATRAGTDIAHAAPSARDGEHRHDAGEPGRASVVVMVDDHAPERPRLLRLAERGPDVGVHVLWSARTCARVPGACRTVVDTDRPGGPVVGHALRGGPRTALRLEHLSERDATRLARRLAPMRDAAHVTEASTALGPQVPLVSLHGAEVLDPVVHAARWRSGRMGASRGSLRALVGHASDGPMYIDLAREGPHALVGGTTGAGKSELLQAWILGMACAHGPESVSLLLVDYKGGAAFADCVRLPHAVGLVTDLDPRLATRVLTSLRAELRHRERQLAAAGAKDLDSLLESGAPAPPRLVIVIDEFATLVAEVPAFVDGVIDIAQRGRSLGLHLIMATQRPAGVIRDNLRSNTNLRIALRMADEADSRDVLGDPGAAQLDPAVPGRALARTGPGRLRRFQSAFGGARSGAPGAHHVQIEVSDVDPAGWRRWPTPVDSRPPDSLGTDAERVVDALRSAHEIAGGAPVHRPWLDELPAAIPLEELPQRSGALVVGRVDDPARQRQDPLVVDLEADGGVLIVAGPGAGASAALRSFAAAAALAAQETPIHVYGIDAGGGGLAPLTPLPHVGDVVEVGDAERIRRLLGTLARTVRERRATGWDRSRGGQPRVLLLVDGAADLQAECLHVPGREQVWEDLRAVVGEGAAVGVHVALAAGRSGALHTSLRALMTRQLVLRTSDESEYALAGLRSARVPADAPPGRGFDAQSGLELQIAVPGGSPRLDAQAQALDAIAAASRAEPPARVPRMPLQVEAGQMPAHVGGLPVLGIEEQSLAPMGVALDRPFVIAGPAGSGRTAALAWLGTALRAQDRDAAIVHLSMRRSSLSTLPAWSDSLSGPDAGQRLLSGWGEALAQVAEDAGRVTVMVEHLADLGPSTSEQVLVHALRQAIRLGHVVVAEADTQSWLGPLAGDIKAARRGIVLSAEPADVQVLLGVRGPRASSAQRPPGRAVAVEPGRVSVVQIPWLPGAFSTDR</sequence>
<protein>
    <submittedName>
        <fullName evidence="6">FtsK/SpoIIIE domain-containing protein</fullName>
    </submittedName>
</protein>
<evidence type="ECO:0000259" key="5">
    <source>
        <dbReference type="PROSITE" id="PS50901"/>
    </source>
</evidence>
<dbReference type="CDD" id="cd00060">
    <property type="entry name" value="FHA"/>
    <property type="match status" value="1"/>
</dbReference>
<dbReference type="RefSeq" id="WP_313497562.1">
    <property type="nucleotide sequence ID" value="NZ_CP134879.1"/>
</dbReference>
<dbReference type="GO" id="GO:0005524">
    <property type="term" value="F:ATP binding"/>
    <property type="evidence" value="ECO:0007669"/>
    <property type="project" value="UniProtKB-UniRule"/>
</dbReference>
<dbReference type="InterPro" id="IPR050206">
    <property type="entry name" value="FtsK/SpoIIIE/SftA"/>
</dbReference>
<feature type="region of interest" description="Disordered" evidence="4">
    <location>
        <begin position="196"/>
        <end position="231"/>
    </location>
</feature>
<dbReference type="PANTHER" id="PTHR22683">
    <property type="entry name" value="SPORULATION PROTEIN RELATED"/>
    <property type="match status" value="1"/>
</dbReference>
<dbReference type="Pfam" id="PF16697">
    <property type="entry name" value="Yop-YscD_cpl"/>
    <property type="match status" value="1"/>
</dbReference>
<dbReference type="CDD" id="cd01127">
    <property type="entry name" value="TrwB_TraG_TraD_VirD4"/>
    <property type="match status" value="1"/>
</dbReference>
<dbReference type="PANTHER" id="PTHR22683:SF1">
    <property type="entry name" value="TYPE VII SECRETION SYSTEM PROTEIN ESSC"/>
    <property type="match status" value="1"/>
</dbReference>
<accession>A0AA96J7K7</accession>
<gene>
    <name evidence="6" type="ORF">RN606_12220</name>
</gene>